<dbReference type="NCBIfam" id="NF006761">
    <property type="entry name" value="PRK09282.1"/>
    <property type="match status" value="1"/>
</dbReference>
<dbReference type="InterPro" id="IPR011764">
    <property type="entry name" value="Biotin_carboxylation_dom"/>
</dbReference>
<keyword evidence="8 13" id="KW-0547">Nucleotide-binding</keyword>
<dbReference type="Gene3D" id="2.40.50.100">
    <property type="match status" value="1"/>
</dbReference>
<dbReference type="Pfam" id="PF02436">
    <property type="entry name" value="PYC_OADA"/>
    <property type="match status" value="1"/>
</dbReference>
<dbReference type="EC" id="6.4.1.1" evidence="4 13"/>
<dbReference type="PROSITE" id="PS00867">
    <property type="entry name" value="CPSASE_2"/>
    <property type="match status" value="1"/>
</dbReference>
<evidence type="ECO:0000256" key="3">
    <source>
        <dbReference type="ARBA" id="ARBA00004742"/>
    </source>
</evidence>
<feature type="domain" description="Biotin carboxylation" evidence="16">
    <location>
        <begin position="2"/>
        <end position="453"/>
    </location>
</feature>
<keyword evidence="11" id="KW-0511">Multifunctional enzyme</keyword>
<evidence type="ECO:0000256" key="6">
    <source>
        <dbReference type="ARBA" id="ARBA00022598"/>
    </source>
</evidence>
<gene>
    <name evidence="18" type="ORF">VTL71DRAFT_7755</name>
</gene>
<evidence type="ECO:0000259" key="16">
    <source>
        <dbReference type="PROSITE" id="PS50979"/>
    </source>
</evidence>
<evidence type="ECO:0000256" key="12">
    <source>
        <dbReference type="ARBA" id="ARBA00049382"/>
    </source>
</evidence>
<dbReference type="Pfam" id="PF00682">
    <property type="entry name" value="HMGL-like"/>
    <property type="match status" value="1"/>
</dbReference>
<evidence type="ECO:0000256" key="13">
    <source>
        <dbReference type="PIRNR" id="PIRNR001594"/>
    </source>
</evidence>
<dbReference type="InterPro" id="IPR013785">
    <property type="entry name" value="Aldolase_TIM"/>
</dbReference>
<dbReference type="InterPro" id="IPR000891">
    <property type="entry name" value="PYR_CT"/>
</dbReference>
<dbReference type="PROSITE" id="PS50968">
    <property type="entry name" value="BIOTINYL_LIPOYL"/>
    <property type="match status" value="1"/>
</dbReference>
<dbReference type="PROSITE" id="PS00188">
    <property type="entry name" value="BIOTIN"/>
    <property type="match status" value="1"/>
</dbReference>
<dbReference type="SMART" id="SM00878">
    <property type="entry name" value="Biotin_carb_C"/>
    <property type="match status" value="1"/>
</dbReference>
<dbReference type="SUPFAM" id="SSF56059">
    <property type="entry name" value="Glutathione synthetase ATP-binding domain-like"/>
    <property type="match status" value="1"/>
</dbReference>
<feature type="domain" description="ATP-grasp" evidence="15">
    <location>
        <begin position="124"/>
        <end position="320"/>
    </location>
</feature>
<evidence type="ECO:0000256" key="9">
    <source>
        <dbReference type="ARBA" id="ARBA00022840"/>
    </source>
</evidence>
<evidence type="ECO:0000256" key="8">
    <source>
        <dbReference type="ARBA" id="ARBA00022741"/>
    </source>
</evidence>
<dbReference type="InterPro" id="IPR005479">
    <property type="entry name" value="CPAse_ATP-bd"/>
</dbReference>
<dbReference type="Gene3D" id="3.10.600.10">
    <property type="entry name" value="pyruvate carboxylase f1077a mutant domain"/>
    <property type="match status" value="1"/>
</dbReference>
<dbReference type="Pfam" id="PF00289">
    <property type="entry name" value="Biotin_carb_N"/>
    <property type="match status" value="1"/>
</dbReference>
<dbReference type="NCBIfam" id="NF009554">
    <property type="entry name" value="PRK12999.1"/>
    <property type="match status" value="1"/>
</dbReference>
<dbReference type="InterPro" id="IPR003379">
    <property type="entry name" value="Carboxylase_cons_dom"/>
</dbReference>
<dbReference type="CDD" id="cd07937">
    <property type="entry name" value="DRE_TIM_PC_TC_5S"/>
    <property type="match status" value="1"/>
</dbReference>
<sequence length="1153" mass="127029">MEASKLLVANRGEIAVRIFRAAHELSLSTVAIYSNEDRLAGHRQKAQASFMIGEPGELSPVESYLQIQKIVEIAKREKVNFIHPGYGFLAENAQFATEVREAGIEFIGPSANVLQLMGDKVAARRVAKSCEIPTIPGTEGPVQDLKDAQNFVGTYGYPVVVKASFGGGGRGMRVVHEGHSLENAISSAKSEALSAFGNDAVFIERFLSHPKHIEVQVLSDKHGNHIHLFERDCSVQRRHQKVIEFAPSVQLHRTVREGLLKAAVKLATTLEYVSAGTVEFLVQDNEFYFIEMNPRIQVEHTVTEELTGVDIVKAQLQIALGFSLPELGFTQDKITQNGCAIQCRITTEIPSEDFRPDSGTINSCTLPSGNGIRLDYSDCFPGAQISPFYDSLLVKSTCWAKDLEAARQKSICTLKEFQLEGIRTNIGLLIRLLQNSVFVAGDCRTTFIDSTPEILGAEPRNDKGSGLLKFLGEAVVNGSKVQGQVKPPGLMLDPVPGPLFDQDSHILDTSQPCDKGRRYLLLERGPAEFAKAVRAHSRTLITDTTWRDGQQSLLATRVRTRDFARIAIHTSHAFNSAYSLECWGGATFDVSLRFLYECPWERLRKLRKLVPNIPFQMLLRSVNGVAYSALPDNALYHFVKHAKDTGVDIFRVFDSLNNTENLEIGINAVHAVGGLVEGAIMYTGDMLKPGTKYNLEYYLGVAEKLIEFGSHILAIKSMSGVMKPSAGRVLVRALRTKYPDIPIHMHTHDTNGTGVATMLACIDEGADIVDTAIDSLSGSTSQPAMSSLVAALQNTETSTSLELEQIQVIDAYWAQLRLIYAGFDADLHSPDPTVYKHEIPGGQYSNLMFQARQNGLGHQWTETQKAYEDANILLGDIIKATPTSKAVGDLAQFMVDRQLTPEEVLRRATTLDLPSSVLDYFEGLMGQPFDGFPEPFRTDALRNQRKMMSHRPGLTLDPVDFECVRQRILAKYPSGNLTDDDIASYIMYPEVYMDFRTAIAEFGDLTDLPTPIFMSQMKIGQEVVLPLESGKEMIVELIAIGNASKVTGKRQLFFRLNGGFVSVSILDLKEMPRKKTRKANIQIGEVAAPMTAKVVRILAQDGSMVKAGQVLLSVTAMKMEVNVTAEFAGRVENVSVASGDTVEKGDMLLQIVS</sequence>
<dbReference type="SUPFAM" id="SSF51246">
    <property type="entry name" value="Rudiment single hybrid motif"/>
    <property type="match status" value="1"/>
</dbReference>
<keyword evidence="10 13" id="KW-0092">Biotin</keyword>
<comment type="function">
    <text evidence="13">Catalyzes a 2-step reaction, involving the ATP-dependent carboxylation of the covalently attached biotin in the first step and the transfer of the carboxyl group to pyruvate in the second.</text>
</comment>
<dbReference type="SUPFAM" id="SSF89000">
    <property type="entry name" value="post-HMGL domain-like"/>
    <property type="match status" value="1"/>
</dbReference>
<comment type="caution">
    <text evidence="18">The sequence shown here is derived from an EMBL/GenBank/DDBJ whole genome shotgun (WGS) entry which is preliminary data.</text>
</comment>
<keyword evidence="6 13" id="KW-0436">Ligase</keyword>
<dbReference type="NCBIfam" id="TIGR01235">
    <property type="entry name" value="pyruv_carbox"/>
    <property type="match status" value="1"/>
</dbReference>
<keyword evidence="5" id="KW-0312">Gluconeogenesis</keyword>
<dbReference type="Pfam" id="PF02785">
    <property type="entry name" value="Biotin_carb_C"/>
    <property type="match status" value="1"/>
</dbReference>
<dbReference type="InterPro" id="IPR011761">
    <property type="entry name" value="ATP-grasp"/>
</dbReference>
<feature type="domain" description="Lipoyl-binding" evidence="14">
    <location>
        <begin position="1076"/>
        <end position="1152"/>
    </location>
</feature>
<reference evidence="18 19" key="1">
    <citation type="journal article" date="2024" name="Commun. Biol.">
        <title>Comparative genomic analysis of thermophilic fungi reveals convergent evolutionary adaptations and gene losses.</title>
        <authorList>
            <person name="Steindorff A.S."/>
            <person name="Aguilar-Pontes M.V."/>
            <person name="Robinson A.J."/>
            <person name="Andreopoulos B."/>
            <person name="LaButti K."/>
            <person name="Kuo A."/>
            <person name="Mondo S."/>
            <person name="Riley R."/>
            <person name="Otillar R."/>
            <person name="Haridas S."/>
            <person name="Lipzen A."/>
            <person name="Grimwood J."/>
            <person name="Schmutz J."/>
            <person name="Clum A."/>
            <person name="Reid I.D."/>
            <person name="Moisan M.C."/>
            <person name="Butler G."/>
            <person name="Nguyen T.T.M."/>
            <person name="Dewar K."/>
            <person name="Conant G."/>
            <person name="Drula E."/>
            <person name="Henrissat B."/>
            <person name="Hansel C."/>
            <person name="Singer S."/>
            <person name="Hutchinson M.I."/>
            <person name="de Vries R.P."/>
            <person name="Natvig D.O."/>
            <person name="Powell A.J."/>
            <person name="Tsang A."/>
            <person name="Grigoriev I.V."/>
        </authorList>
    </citation>
    <scope>NUCLEOTIDE SEQUENCE [LARGE SCALE GENOMIC DNA]</scope>
    <source>
        <strain evidence="18 19">CBS 494.80</strain>
    </source>
</reference>
<dbReference type="InterPro" id="IPR011054">
    <property type="entry name" value="Rudment_hybrid_motif"/>
</dbReference>
<dbReference type="PROSITE" id="PS00866">
    <property type="entry name" value="CPSASE_1"/>
    <property type="match status" value="1"/>
</dbReference>
<dbReference type="InterPro" id="IPR005930">
    <property type="entry name" value="Pyruv_COase"/>
</dbReference>
<dbReference type="PANTHER" id="PTHR43778">
    <property type="entry name" value="PYRUVATE CARBOXYLASE"/>
    <property type="match status" value="1"/>
</dbReference>
<dbReference type="Gene3D" id="3.20.20.70">
    <property type="entry name" value="Aldolase class I"/>
    <property type="match status" value="1"/>
</dbReference>
<dbReference type="PIRSF" id="PIRSF001594">
    <property type="entry name" value="Pyruv_carbox"/>
    <property type="match status" value="1"/>
</dbReference>
<dbReference type="InterPro" id="IPR001882">
    <property type="entry name" value="Biotin_BS"/>
</dbReference>
<dbReference type="PROSITE" id="PS50979">
    <property type="entry name" value="BC"/>
    <property type="match status" value="1"/>
</dbReference>
<dbReference type="InterPro" id="IPR011053">
    <property type="entry name" value="Single_hybrid_motif"/>
</dbReference>
<evidence type="ECO:0000256" key="4">
    <source>
        <dbReference type="ARBA" id="ARBA00013057"/>
    </source>
</evidence>
<dbReference type="InterPro" id="IPR055268">
    <property type="entry name" value="PCB-like"/>
</dbReference>
<evidence type="ECO:0000256" key="1">
    <source>
        <dbReference type="ARBA" id="ARBA00001953"/>
    </source>
</evidence>
<comment type="catalytic activity">
    <reaction evidence="12 13">
        <text>hydrogencarbonate + pyruvate + ATP = oxaloacetate + ADP + phosphate + H(+)</text>
        <dbReference type="Rhea" id="RHEA:20844"/>
        <dbReference type="ChEBI" id="CHEBI:15361"/>
        <dbReference type="ChEBI" id="CHEBI:15378"/>
        <dbReference type="ChEBI" id="CHEBI:16452"/>
        <dbReference type="ChEBI" id="CHEBI:17544"/>
        <dbReference type="ChEBI" id="CHEBI:30616"/>
        <dbReference type="ChEBI" id="CHEBI:43474"/>
        <dbReference type="ChEBI" id="CHEBI:456216"/>
        <dbReference type="EC" id="6.4.1.1"/>
    </reaction>
</comment>
<dbReference type="InterPro" id="IPR016185">
    <property type="entry name" value="PreATP-grasp_dom_sf"/>
</dbReference>
<dbReference type="Pfam" id="PF00364">
    <property type="entry name" value="Biotin_lipoyl"/>
    <property type="match status" value="1"/>
</dbReference>
<evidence type="ECO:0000256" key="5">
    <source>
        <dbReference type="ARBA" id="ARBA00022432"/>
    </source>
</evidence>
<keyword evidence="7" id="KW-0479">Metal-binding</keyword>
<evidence type="ECO:0000259" key="15">
    <source>
        <dbReference type="PROSITE" id="PS50975"/>
    </source>
</evidence>
<keyword evidence="9 13" id="KW-0067">ATP-binding</keyword>
<proteinExistence type="predicted"/>
<dbReference type="SUPFAM" id="SSF52440">
    <property type="entry name" value="PreATP-grasp domain"/>
    <property type="match status" value="1"/>
</dbReference>
<name>A0ABR4CVW7_9HELO</name>
<dbReference type="Pfam" id="PF02786">
    <property type="entry name" value="CPSase_L_D2"/>
    <property type="match status" value="1"/>
</dbReference>
<dbReference type="SUPFAM" id="SSF51230">
    <property type="entry name" value="Single hybrid motif"/>
    <property type="match status" value="1"/>
</dbReference>
<dbReference type="Gene3D" id="3.30.470.20">
    <property type="entry name" value="ATP-grasp fold, B domain"/>
    <property type="match status" value="1"/>
</dbReference>
<evidence type="ECO:0000259" key="14">
    <source>
        <dbReference type="PROSITE" id="PS50968"/>
    </source>
</evidence>
<feature type="domain" description="Pyruvate carboxyltransferase" evidence="17">
    <location>
        <begin position="539"/>
        <end position="807"/>
    </location>
</feature>
<dbReference type="CDD" id="cd06850">
    <property type="entry name" value="biotinyl_domain"/>
    <property type="match status" value="1"/>
</dbReference>
<comment type="cofactor">
    <cofactor evidence="1 13">
        <name>biotin</name>
        <dbReference type="ChEBI" id="CHEBI:57586"/>
    </cofactor>
</comment>
<evidence type="ECO:0000256" key="10">
    <source>
        <dbReference type="ARBA" id="ARBA00023267"/>
    </source>
</evidence>
<dbReference type="InterPro" id="IPR005481">
    <property type="entry name" value="BC-like_N"/>
</dbReference>
<keyword evidence="19" id="KW-1185">Reference proteome</keyword>
<dbReference type="PANTHER" id="PTHR43778:SF2">
    <property type="entry name" value="PYRUVATE CARBOXYLASE, MITOCHONDRIAL"/>
    <property type="match status" value="1"/>
</dbReference>
<dbReference type="PROSITE" id="PS50975">
    <property type="entry name" value="ATP_GRASP"/>
    <property type="match status" value="1"/>
</dbReference>
<dbReference type="PROSITE" id="PS50991">
    <property type="entry name" value="PYR_CT"/>
    <property type="match status" value="1"/>
</dbReference>
<dbReference type="InterPro" id="IPR000089">
    <property type="entry name" value="Biotin_lipoyl"/>
</dbReference>
<organism evidence="18 19">
    <name type="scientific">Oculimacula yallundae</name>
    <dbReference type="NCBI Taxonomy" id="86028"/>
    <lineage>
        <taxon>Eukaryota</taxon>
        <taxon>Fungi</taxon>
        <taxon>Dikarya</taxon>
        <taxon>Ascomycota</taxon>
        <taxon>Pezizomycotina</taxon>
        <taxon>Leotiomycetes</taxon>
        <taxon>Helotiales</taxon>
        <taxon>Ploettnerulaceae</taxon>
        <taxon>Oculimacula</taxon>
    </lineage>
</organism>
<evidence type="ECO:0000256" key="11">
    <source>
        <dbReference type="ARBA" id="ARBA00023268"/>
    </source>
</evidence>
<dbReference type="Proteomes" id="UP001595075">
    <property type="component" value="Unassembled WGS sequence"/>
</dbReference>
<dbReference type="SUPFAM" id="SSF51569">
    <property type="entry name" value="Aldolase"/>
    <property type="match status" value="1"/>
</dbReference>
<dbReference type="InterPro" id="IPR005482">
    <property type="entry name" value="Biotin_COase_C"/>
</dbReference>
<comment type="function">
    <text evidence="2">Pyruvate carboxylase catalyzes a 2-step reaction, involving the ATP-dependent carboxylation of the covalently attached biotin in the first step and the transfer of the carboxyl group to pyruvate in the second.</text>
</comment>
<protein>
    <recommendedName>
        <fullName evidence="4 13">Pyruvate carboxylase</fullName>
        <ecNumber evidence="4 13">6.4.1.1</ecNumber>
    </recommendedName>
</protein>
<evidence type="ECO:0000259" key="17">
    <source>
        <dbReference type="PROSITE" id="PS50991"/>
    </source>
</evidence>
<evidence type="ECO:0000313" key="18">
    <source>
        <dbReference type="EMBL" id="KAL2073977.1"/>
    </source>
</evidence>
<accession>A0ABR4CVW7</accession>
<dbReference type="EMBL" id="JAZHXI010000002">
    <property type="protein sequence ID" value="KAL2073977.1"/>
    <property type="molecule type" value="Genomic_DNA"/>
</dbReference>
<evidence type="ECO:0000313" key="19">
    <source>
        <dbReference type="Proteomes" id="UP001595075"/>
    </source>
</evidence>
<evidence type="ECO:0000256" key="2">
    <source>
        <dbReference type="ARBA" id="ARBA00002380"/>
    </source>
</evidence>
<comment type="pathway">
    <text evidence="3">Carbohydrate biosynthesis; gluconeogenesis.</text>
</comment>
<evidence type="ECO:0000256" key="7">
    <source>
        <dbReference type="ARBA" id="ARBA00022723"/>
    </source>
</evidence>